<dbReference type="InterPro" id="IPR016177">
    <property type="entry name" value="DNA-bd_dom_sf"/>
</dbReference>
<evidence type="ECO:0000259" key="9">
    <source>
        <dbReference type="PROSITE" id="PS51032"/>
    </source>
</evidence>
<keyword evidence="5" id="KW-0804">Transcription</keyword>
<dbReference type="Proteomes" id="UP001642360">
    <property type="component" value="Unassembled WGS sequence"/>
</dbReference>
<evidence type="ECO:0000256" key="1">
    <source>
        <dbReference type="ARBA" id="ARBA00004123"/>
    </source>
</evidence>
<evidence type="ECO:0000256" key="2">
    <source>
        <dbReference type="ARBA" id="ARBA00022745"/>
    </source>
</evidence>
<evidence type="ECO:0000256" key="6">
    <source>
        <dbReference type="ARBA" id="ARBA00023242"/>
    </source>
</evidence>
<evidence type="ECO:0000256" key="8">
    <source>
        <dbReference type="ARBA" id="ARBA00037379"/>
    </source>
</evidence>
<dbReference type="EMBL" id="CAUOFW020003325">
    <property type="protein sequence ID" value="CAK9159234.1"/>
    <property type="molecule type" value="Genomic_DNA"/>
</dbReference>
<keyword evidence="2" id="KW-0936">Ethylene signaling pathway</keyword>
<dbReference type="PANTHER" id="PTHR31729:SF0">
    <property type="entry name" value="ETHYLENE-RESPONSIVE TRANSCRIPTION FACTOR RAP2-10"/>
    <property type="match status" value="1"/>
</dbReference>
<dbReference type="AlphaFoldDB" id="A0ABC8SVN6"/>
<evidence type="ECO:0000256" key="5">
    <source>
        <dbReference type="ARBA" id="ARBA00023163"/>
    </source>
</evidence>
<comment type="subcellular location">
    <subcellularLocation>
        <location evidence="1">Nucleus</location>
    </subcellularLocation>
</comment>
<dbReference type="GO" id="GO:0005634">
    <property type="term" value="C:nucleus"/>
    <property type="evidence" value="ECO:0007669"/>
    <property type="project" value="UniProtKB-SubCell"/>
</dbReference>
<proteinExistence type="inferred from homology"/>
<dbReference type="PROSITE" id="PS51032">
    <property type="entry name" value="AP2_ERF"/>
    <property type="match status" value="1"/>
</dbReference>
<dbReference type="SMART" id="SM00380">
    <property type="entry name" value="AP2"/>
    <property type="match status" value="1"/>
</dbReference>
<evidence type="ECO:0000256" key="4">
    <source>
        <dbReference type="ARBA" id="ARBA00023125"/>
    </source>
</evidence>
<dbReference type="PANTHER" id="PTHR31729">
    <property type="entry name" value="ETHYLENE-RESPONSIVE TRANSCRIPTION FACTOR RAP2-1-RELATED"/>
    <property type="match status" value="1"/>
</dbReference>
<dbReference type="Gene3D" id="3.30.730.10">
    <property type="entry name" value="AP2/ERF domain"/>
    <property type="match status" value="1"/>
</dbReference>
<evidence type="ECO:0000313" key="10">
    <source>
        <dbReference type="EMBL" id="CAK9159234.1"/>
    </source>
</evidence>
<comment type="similarity">
    <text evidence="7">Belongs to the AP2/ERF transcription factor family. ERF subfamily.</text>
</comment>
<organism evidence="10 11">
    <name type="scientific">Ilex paraguariensis</name>
    <name type="common">yerba mate</name>
    <dbReference type="NCBI Taxonomy" id="185542"/>
    <lineage>
        <taxon>Eukaryota</taxon>
        <taxon>Viridiplantae</taxon>
        <taxon>Streptophyta</taxon>
        <taxon>Embryophyta</taxon>
        <taxon>Tracheophyta</taxon>
        <taxon>Spermatophyta</taxon>
        <taxon>Magnoliopsida</taxon>
        <taxon>eudicotyledons</taxon>
        <taxon>Gunneridae</taxon>
        <taxon>Pentapetalae</taxon>
        <taxon>asterids</taxon>
        <taxon>campanulids</taxon>
        <taxon>Aquifoliales</taxon>
        <taxon>Aquifoliaceae</taxon>
        <taxon>Ilex</taxon>
    </lineage>
</organism>
<protein>
    <recommendedName>
        <fullName evidence="9">AP2/ERF domain-containing protein</fullName>
    </recommendedName>
</protein>
<dbReference type="GO" id="GO:0003677">
    <property type="term" value="F:DNA binding"/>
    <property type="evidence" value="ECO:0007669"/>
    <property type="project" value="UniProtKB-KW"/>
</dbReference>
<keyword evidence="6" id="KW-0539">Nucleus</keyword>
<dbReference type="GO" id="GO:0009873">
    <property type="term" value="P:ethylene-activated signaling pathway"/>
    <property type="evidence" value="ECO:0007669"/>
    <property type="project" value="UniProtKB-KW"/>
</dbReference>
<accession>A0ABC8SVN6</accession>
<reference evidence="10 11" key="1">
    <citation type="submission" date="2024-02" db="EMBL/GenBank/DDBJ databases">
        <authorList>
            <person name="Vignale AGUSTIN F."/>
            <person name="Sosa J E."/>
            <person name="Modenutti C."/>
        </authorList>
    </citation>
    <scope>NUCLEOTIDE SEQUENCE [LARGE SCALE GENOMIC DNA]</scope>
</reference>
<evidence type="ECO:0000313" key="11">
    <source>
        <dbReference type="Proteomes" id="UP001642360"/>
    </source>
</evidence>
<dbReference type="SUPFAM" id="SSF54171">
    <property type="entry name" value="DNA-binding domain"/>
    <property type="match status" value="1"/>
</dbReference>
<feature type="domain" description="AP2/ERF" evidence="9">
    <location>
        <begin position="47"/>
        <end position="79"/>
    </location>
</feature>
<dbReference type="InterPro" id="IPR036955">
    <property type="entry name" value="AP2/ERF_dom_sf"/>
</dbReference>
<sequence>MVVLAPGQQLARERFQRKGKVVTLHKFMNTVKSEARRERRNNVNNNRYKGVRRRKWIKWVAEIRRPNTRDRVWLGSYDATVFCLRGGAAILNFPMSPPDIPVASKLSQTKI</sequence>
<comment type="function">
    <text evidence="8">Probably acts as a transcriptional activator. Binds to the GCC-box pathogenesis-related promoter element. May be involved in the regulation of gene expression by stress factors and by components of stress signal transduction pathways.</text>
</comment>
<keyword evidence="11" id="KW-1185">Reference proteome</keyword>
<dbReference type="CDD" id="cd00018">
    <property type="entry name" value="AP2"/>
    <property type="match status" value="1"/>
</dbReference>
<keyword evidence="4" id="KW-0238">DNA-binding</keyword>
<keyword evidence="3" id="KW-0805">Transcription regulation</keyword>
<evidence type="ECO:0000256" key="3">
    <source>
        <dbReference type="ARBA" id="ARBA00023015"/>
    </source>
</evidence>
<gene>
    <name evidence="10" type="ORF">ILEXP_LOCUS27931</name>
</gene>
<comment type="caution">
    <text evidence="10">The sequence shown here is derived from an EMBL/GenBank/DDBJ whole genome shotgun (WGS) entry which is preliminary data.</text>
</comment>
<name>A0ABC8SVN6_9AQUA</name>
<evidence type="ECO:0000256" key="7">
    <source>
        <dbReference type="ARBA" id="ARBA00024343"/>
    </source>
</evidence>
<dbReference type="InterPro" id="IPR001471">
    <property type="entry name" value="AP2/ERF_dom"/>
</dbReference>